<gene>
    <name evidence="1" type="ORF">T07_12680</name>
</gene>
<evidence type="ECO:0000313" key="1">
    <source>
        <dbReference type="EMBL" id="KRX23878.1"/>
    </source>
</evidence>
<name>A0A0V0SB13_9BILA</name>
<keyword evidence="2" id="KW-1185">Reference proteome</keyword>
<organism evidence="1 2">
    <name type="scientific">Trichinella nelsoni</name>
    <dbReference type="NCBI Taxonomy" id="6336"/>
    <lineage>
        <taxon>Eukaryota</taxon>
        <taxon>Metazoa</taxon>
        <taxon>Ecdysozoa</taxon>
        <taxon>Nematoda</taxon>
        <taxon>Enoplea</taxon>
        <taxon>Dorylaimia</taxon>
        <taxon>Trichinellida</taxon>
        <taxon>Trichinellidae</taxon>
        <taxon>Trichinella</taxon>
    </lineage>
</organism>
<sequence length="75" mass="8685">MIWYMLLAEVTENTICKHRLEKSTASSVDIVTWVAAPSLMDNQIFHLQITNTLCPRISKMFFDIKENIAKQQVTQ</sequence>
<evidence type="ECO:0000313" key="2">
    <source>
        <dbReference type="Proteomes" id="UP000054630"/>
    </source>
</evidence>
<reference evidence="1 2" key="1">
    <citation type="submission" date="2015-01" db="EMBL/GenBank/DDBJ databases">
        <title>Evolution of Trichinella species and genotypes.</title>
        <authorList>
            <person name="Korhonen P.K."/>
            <person name="Edoardo P."/>
            <person name="Giuseppe L.R."/>
            <person name="Gasser R.B."/>
        </authorList>
    </citation>
    <scope>NUCLEOTIDE SEQUENCE [LARGE SCALE GENOMIC DNA]</scope>
    <source>
        <strain evidence="1">ISS37</strain>
    </source>
</reference>
<dbReference type="AlphaFoldDB" id="A0A0V0SB13"/>
<proteinExistence type="predicted"/>
<comment type="caution">
    <text evidence="1">The sequence shown here is derived from an EMBL/GenBank/DDBJ whole genome shotgun (WGS) entry which is preliminary data.</text>
</comment>
<accession>A0A0V0SB13</accession>
<dbReference type="EMBL" id="JYDL01000021">
    <property type="protein sequence ID" value="KRX23878.1"/>
    <property type="molecule type" value="Genomic_DNA"/>
</dbReference>
<protein>
    <submittedName>
        <fullName evidence="1">Uncharacterized protein</fullName>
    </submittedName>
</protein>
<dbReference type="Proteomes" id="UP000054630">
    <property type="component" value="Unassembled WGS sequence"/>
</dbReference>